<gene>
    <name evidence="1" type="ORF">CTLFYP3_02477</name>
</gene>
<organism evidence="1">
    <name type="scientific">Clostridium tertium</name>
    <dbReference type="NCBI Taxonomy" id="1559"/>
    <lineage>
        <taxon>Bacteria</taxon>
        <taxon>Bacillati</taxon>
        <taxon>Bacillota</taxon>
        <taxon>Clostridia</taxon>
        <taxon>Eubacteriales</taxon>
        <taxon>Clostridiaceae</taxon>
        <taxon>Clostridium</taxon>
    </lineage>
</organism>
<accession>A0A6N3EZ24</accession>
<sequence>MRKISDLFSTIDNLFSEEKEQKLKGRLAKKIKDSIFTDDILEKLNEHDFTGLADDEEKIVMLFSAIFPILVKSDNIAYRLYKHKIEIDFSDEMKDRYIYMFSDGRYTSGIFKCFNISDDEYVKGMKKIIDTIPEFKKSLLETLSNYDEIVNSSVNQEHYKDKLAISEKNYGELVEYLDNK</sequence>
<name>A0A6N3EZ24_9CLOT</name>
<dbReference type="AlphaFoldDB" id="A0A6N3EZ24"/>
<reference evidence="1" key="1">
    <citation type="submission" date="2019-11" db="EMBL/GenBank/DDBJ databases">
        <authorList>
            <person name="Feng L."/>
        </authorList>
    </citation>
    <scope>NUCLEOTIDE SEQUENCE</scope>
    <source>
        <strain evidence="1">CTertiumLFYP3</strain>
    </source>
</reference>
<protein>
    <submittedName>
        <fullName evidence="1">Uncharacterized protein</fullName>
    </submittedName>
</protein>
<evidence type="ECO:0000313" key="1">
    <source>
        <dbReference type="EMBL" id="VYU44982.1"/>
    </source>
</evidence>
<dbReference type="RefSeq" id="WP_156626911.1">
    <property type="nucleotide sequence ID" value="NZ_CACRTO010000022.1"/>
</dbReference>
<proteinExistence type="predicted"/>
<dbReference type="EMBL" id="CACRTO010000022">
    <property type="protein sequence ID" value="VYU44982.1"/>
    <property type="molecule type" value="Genomic_DNA"/>
</dbReference>